<accession>A0A7J6HW14</accession>
<sequence>MIVCSVFFDWSPLKNLKKEERREKVLGQYGCPSIEAERRQFRSSALSVVSVIFYFLTLSC</sequence>
<evidence type="ECO:0000313" key="2">
    <source>
        <dbReference type="Proteomes" id="UP000583929"/>
    </source>
</evidence>
<organism evidence="1 2">
    <name type="scientific">Cannabis sativa</name>
    <name type="common">Hemp</name>
    <name type="synonym">Marijuana</name>
    <dbReference type="NCBI Taxonomy" id="3483"/>
    <lineage>
        <taxon>Eukaryota</taxon>
        <taxon>Viridiplantae</taxon>
        <taxon>Streptophyta</taxon>
        <taxon>Embryophyta</taxon>
        <taxon>Tracheophyta</taxon>
        <taxon>Spermatophyta</taxon>
        <taxon>Magnoliopsida</taxon>
        <taxon>eudicotyledons</taxon>
        <taxon>Gunneridae</taxon>
        <taxon>Pentapetalae</taxon>
        <taxon>rosids</taxon>
        <taxon>fabids</taxon>
        <taxon>Rosales</taxon>
        <taxon>Cannabaceae</taxon>
        <taxon>Cannabis</taxon>
    </lineage>
</organism>
<gene>
    <name evidence="1" type="ORF">G4B88_022597</name>
</gene>
<keyword evidence="2" id="KW-1185">Reference proteome</keyword>
<dbReference type="AlphaFoldDB" id="A0A7J6HW14"/>
<proteinExistence type="predicted"/>
<dbReference type="EMBL" id="JAATIQ010000021">
    <property type="protein sequence ID" value="KAF4399514.1"/>
    <property type="molecule type" value="Genomic_DNA"/>
</dbReference>
<protein>
    <submittedName>
        <fullName evidence="1">Uncharacterized protein</fullName>
    </submittedName>
</protein>
<dbReference type="Proteomes" id="UP000583929">
    <property type="component" value="Unassembled WGS sequence"/>
</dbReference>
<name>A0A7J6HW14_CANSA</name>
<reference evidence="1 2" key="1">
    <citation type="journal article" date="2020" name="bioRxiv">
        <title>Sequence and annotation of 42 cannabis genomes reveals extensive copy number variation in cannabinoid synthesis and pathogen resistance genes.</title>
        <authorList>
            <person name="Mckernan K.J."/>
            <person name="Helbert Y."/>
            <person name="Kane L.T."/>
            <person name="Ebling H."/>
            <person name="Zhang L."/>
            <person name="Liu B."/>
            <person name="Eaton Z."/>
            <person name="Mclaughlin S."/>
            <person name="Kingan S."/>
            <person name="Baybayan P."/>
            <person name="Concepcion G."/>
            <person name="Jordan M."/>
            <person name="Riva A."/>
            <person name="Barbazuk W."/>
            <person name="Harkins T."/>
        </authorList>
    </citation>
    <scope>NUCLEOTIDE SEQUENCE [LARGE SCALE GENOMIC DNA]</scope>
    <source>
        <strain evidence="2">cv. Jamaican Lion 4</strain>
        <tissue evidence="1">Leaf</tissue>
    </source>
</reference>
<comment type="caution">
    <text evidence="1">The sequence shown here is derived from an EMBL/GenBank/DDBJ whole genome shotgun (WGS) entry which is preliminary data.</text>
</comment>
<evidence type="ECO:0000313" key="1">
    <source>
        <dbReference type="EMBL" id="KAF4399514.1"/>
    </source>
</evidence>